<evidence type="ECO:0000313" key="1">
    <source>
        <dbReference type="EMBL" id="KAK3687212.1"/>
    </source>
</evidence>
<evidence type="ECO:0000313" key="2">
    <source>
        <dbReference type="Proteomes" id="UP001270362"/>
    </source>
</evidence>
<name>A0AAE1CB92_9PEZI</name>
<dbReference type="EMBL" id="JAULSO010000002">
    <property type="protein sequence ID" value="KAK3687212.1"/>
    <property type="molecule type" value="Genomic_DNA"/>
</dbReference>
<comment type="caution">
    <text evidence="1">The sequence shown here is derived from an EMBL/GenBank/DDBJ whole genome shotgun (WGS) entry which is preliminary data.</text>
</comment>
<dbReference type="AlphaFoldDB" id="A0AAE1CB92"/>
<protein>
    <submittedName>
        <fullName evidence="1">Uncharacterized protein</fullName>
    </submittedName>
</protein>
<accession>A0AAE1CB92</accession>
<proteinExistence type="predicted"/>
<dbReference type="Proteomes" id="UP001270362">
    <property type="component" value="Unassembled WGS sequence"/>
</dbReference>
<sequence length="191" mass="20996">MHCAEGACCLAHAIPRWGIDAPCSATMDAKGACAGLLSVLGPHLTRRSTFRAGCVPLGSSGCTCRDVFTCSSPWLVAERLTDYSANPESMEICEQGEIFVEKDDDIIFDHTIIILLDTTRIPADQIWPLANPNFTRAPDTLPPTSYLKRPRLLYYGLDDLDCGNQILTEVEACEVLKSYPHPSIALYGLYR</sequence>
<organism evidence="1 2">
    <name type="scientific">Podospora appendiculata</name>
    <dbReference type="NCBI Taxonomy" id="314037"/>
    <lineage>
        <taxon>Eukaryota</taxon>
        <taxon>Fungi</taxon>
        <taxon>Dikarya</taxon>
        <taxon>Ascomycota</taxon>
        <taxon>Pezizomycotina</taxon>
        <taxon>Sordariomycetes</taxon>
        <taxon>Sordariomycetidae</taxon>
        <taxon>Sordariales</taxon>
        <taxon>Podosporaceae</taxon>
        <taxon>Podospora</taxon>
    </lineage>
</organism>
<gene>
    <name evidence="1" type="ORF">B0T22DRAFT_122478</name>
</gene>
<keyword evidence="2" id="KW-1185">Reference proteome</keyword>
<reference evidence="1" key="2">
    <citation type="submission" date="2023-06" db="EMBL/GenBank/DDBJ databases">
        <authorList>
            <consortium name="Lawrence Berkeley National Laboratory"/>
            <person name="Haridas S."/>
            <person name="Hensen N."/>
            <person name="Bonometti L."/>
            <person name="Westerberg I."/>
            <person name="Brannstrom I.O."/>
            <person name="Guillou S."/>
            <person name="Cros-Aarteil S."/>
            <person name="Calhoun S."/>
            <person name="Kuo A."/>
            <person name="Mondo S."/>
            <person name="Pangilinan J."/>
            <person name="Riley R."/>
            <person name="Labutti K."/>
            <person name="Andreopoulos B."/>
            <person name="Lipzen A."/>
            <person name="Chen C."/>
            <person name="Yanf M."/>
            <person name="Daum C."/>
            <person name="Ng V."/>
            <person name="Clum A."/>
            <person name="Steindorff A."/>
            <person name="Ohm R."/>
            <person name="Martin F."/>
            <person name="Silar P."/>
            <person name="Natvig D."/>
            <person name="Lalanne C."/>
            <person name="Gautier V."/>
            <person name="Ament-Velasquez S.L."/>
            <person name="Kruys A."/>
            <person name="Hutchinson M.I."/>
            <person name="Powell A.J."/>
            <person name="Barry K."/>
            <person name="Miller A.N."/>
            <person name="Grigoriev I.V."/>
            <person name="Debuchy R."/>
            <person name="Gladieux P."/>
            <person name="Thoren M.H."/>
            <person name="Johannesson H."/>
        </authorList>
    </citation>
    <scope>NUCLEOTIDE SEQUENCE</scope>
    <source>
        <strain evidence="1">CBS 314.62</strain>
    </source>
</reference>
<reference evidence="1" key="1">
    <citation type="journal article" date="2023" name="Mol. Phylogenet. Evol.">
        <title>Genome-scale phylogeny and comparative genomics of the fungal order Sordariales.</title>
        <authorList>
            <person name="Hensen N."/>
            <person name="Bonometti L."/>
            <person name="Westerberg I."/>
            <person name="Brannstrom I.O."/>
            <person name="Guillou S."/>
            <person name="Cros-Aarteil S."/>
            <person name="Calhoun S."/>
            <person name="Haridas S."/>
            <person name="Kuo A."/>
            <person name="Mondo S."/>
            <person name="Pangilinan J."/>
            <person name="Riley R."/>
            <person name="LaButti K."/>
            <person name="Andreopoulos B."/>
            <person name="Lipzen A."/>
            <person name="Chen C."/>
            <person name="Yan M."/>
            <person name="Daum C."/>
            <person name="Ng V."/>
            <person name="Clum A."/>
            <person name="Steindorff A."/>
            <person name="Ohm R.A."/>
            <person name="Martin F."/>
            <person name="Silar P."/>
            <person name="Natvig D.O."/>
            <person name="Lalanne C."/>
            <person name="Gautier V."/>
            <person name="Ament-Velasquez S.L."/>
            <person name="Kruys A."/>
            <person name="Hutchinson M.I."/>
            <person name="Powell A.J."/>
            <person name="Barry K."/>
            <person name="Miller A.N."/>
            <person name="Grigoriev I.V."/>
            <person name="Debuchy R."/>
            <person name="Gladieux P."/>
            <person name="Hiltunen Thoren M."/>
            <person name="Johannesson H."/>
        </authorList>
    </citation>
    <scope>NUCLEOTIDE SEQUENCE</scope>
    <source>
        <strain evidence="1">CBS 314.62</strain>
    </source>
</reference>